<sequence length="91" mass="10061">MAKKKTAPVASSSKSGDDTAPATHQQQQQQAGNDRPTTQLGRPAGFLVPPAWIRRIIFVAVLVYLTPMLIAHWIETSEKLIRLFQSFTSGR</sequence>
<comment type="caution">
    <text evidence="3">The sequence shown here is derived from an EMBL/GenBank/DDBJ whole genome shotgun (WGS) entry which is preliminary data.</text>
</comment>
<evidence type="ECO:0000313" key="3">
    <source>
        <dbReference type="EMBL" id="KDN67004.1"/>
    </source>
</evidence>
<feature type="transmembrane region" description="Helical" evidence="2">
    <location>
        <begin position="52"/>
        <end position="74"/>
    </location>
</feature>
<name>A0A066XH65_COLSU</name>
<keyword evidence="2" id="KW-0472">Membrane</keyword>
<dbReference type="OMA" id="MRRIMFV"/>
<dbReference type="eggNOG" id="ENOG502T3RU">
    <property type="taxonomic scope" value="Eukaryota"/>
</dbReference>
<evidence type="ECO:0000256" key="1">
    <source>
        <dbReference type="SAM" id="MobiDB-lite"/>
    </source>
</evidence>
<accession>A0A066XH65</accession>
<reference evidence="4" key="1">
    <citation type="journal article" date="2014" name="Genome Announc.">
        <title>Draft genome sequence of Colletotrichum sublineola, a destructive pathogen of cultivated sorghum.</title>
        <authorList>
            <person name="Baroncelli R."/>
            <person name="Sanz-Martin J.M."/>
            <person name="Rech G.E."/>
            <person name="Sukno S.A."/>
            <person name="Thon M.R."/>
        </authorList>
    </citation>
    <scope>NUCLEOTIDE SEQUENCE [LARGE SCALE GENOMIC DNA]</scope>
    <source>
        <strain evidence="4">TX430BB</strain>
    </source>
</reference>
<evidence type="ECO:0000256" key="2">
    <source>
        <dbReference type="SAM" id="Phobius"/>
    </source>
</evidence>
<keyword evidence="4" id="KW-1185">Reference proteome</keyword>
<gene>
    <name evidence="3" type="ORF">CSUB01_07838</name>
</gene>
<dbReference type="HOGENOM" id="CLU_2440699_0_0_1"/>
<keyword evidence="2" id="KW-1133">Transmembrane helix</keyword>
<protein>
    <submittedName>
        <fullName evidence="3">Uncharacterized protein</fullName>
    </submittedName>
</protein>
<dbReference type="Proteomes" id="UP000027238">
    <property type="component" value="Unassembled WGS sequence"/>
</dbReference>
<dbReference type="OrthoDB" id="4845523at2759"/>
<keyword evidence="2" id="KW-0812">Transmembrane</keyword>
<feature type="compositionally biased region" description="Polar residues" evidence="1">
    <location>
        <begin position="31"/>
        <end position="40"/>
    </location>
</feature>
<dbReference type="AlphaFoldDB" id="A0A066XH65"/>
<evidence type="ECO:0000313" key="4">
    <source>
        <dbReference type="Proteomes" id="UP000027238"/>
    </source>
</evidence>
<dbReference type="EMBL" id="JMSE01000852">
    <property type="protein sequence ID" value="KDN67004.1"/>
    <property type="molecule type" value="Genomic_DNA"/>
</dbReference>
<feature type="region of interest" description="Disordered" evidence="1">
    <location>
        <begin position="1"/>
        <end position="42"/>
    </location>
</feature>
<organism evidence="3 4">
    <name type="scientific">Colletotrichum sublineola</name>
    <name type="common">Sorghum anthracnose fungus</name>
    <dbReference type="NCBI Taxonomy" id="1173701"/>
    <lineage>
        <taxon>Eukaryota</taxon>
        <taxon>Fungi</taxon>
        <taxon>Dikarya</taxon>
        <taxon>Ascomycota</taxon>
        <taxon>Pezizomycotina</taxon>
        <taxon>Sordariomycetes</taxon>
        <taxon>Hypocreomycetidae</taxon>
        <taxon>Glomerellales</taxon>
        <taxon>Glomerellaceae</taxon>
        <taxon>Colletotrichum</taxon>
        <taxon>Colletotrichum graminicola species complex</taxon>
    </lineage>
</organism>
<proteinExistence type="predicted"/>